<proteinExistence type="predicted"/>
<feature type="region of interest" description="Disordered" evidence="1">
    <location>
        <begin position="86"/>
        <end position="130"/>
    </location>
</feature>
<feature type="region of interest" description="Disordered" evidence="1">
    <location>
        <begin position="1"/>
        <end position="26"/>
    </location>
</feature>
<keyword evidence="3" id="KW-1185">Reference proteome</keyword>
<evidence type="ECO:0000313" key="2">
    <source>
        <dbReference type="EMBL" id="GBP08684.1"/>
    </source>
</evidence>
<reference evidence="2 3" key="1">
    <citation type="journal article" date="2019" name="Commun. Biol.">
        <title>The bagworm genome reveals a unique fibroin gene that provides high tensile strength.</title>
        <authorList>
            <person name="Kono N."/>
            <person name="Nakamura H."/>
            <person name="Ohtoshi R."/>
            <person name="Tomita M."/>
            <person name="Numata K."/>
            <person name="Arakawa K."/>
        </authorList>
    </citation>
    <scope>NUCLEOTIDE SEQUENCE [LARGE SCALE GENOMIC DNA]</scope>
</reference>
<dbReference type="Proteomes" id="UP000299102">
    <property type="component" value="Unassembled WGS sequence"/>
</dbReference>
<dbReference type="AlphaFoldDB" id="A0A4C1T3H3"/>
<accession>A0A4C1T3H3</accession>
<evidence type="ECO:0000313" key="3">
    <source>
        <dbReference type="Proteomes" id="UP000299102"/>
    </source>
</evidence>
<dbReference type="EMBL" id="BGZK01000032">
    <property type="protein sequence ID" value="GBP08684.1"/>
    <property type="molecule type" value="Genomic_DNA"/>
</dbReference>
<gene>
    <name evidence="2" type="ORF">EVAR_7281_1</name>
</gene>
<protein>
    <submittedName>
        <fullName evidence="2">Uncharacterized protein</fullName>
    </submittedName>
</protein>
<organism evidence="2 3">
    <name type="scientific">Eumeta variegata</name>
    <name type="common">Bagworm moth</name>
    <name type="synonym">Eumeta japonica</name>
    <dbReference type="NCBI Taxonomy" id="151549"/>
    <lineage>
        <taxon>Eukaryota</taxon>
        <taxon>Metazoa</taxon>
        <taxon>Ecdysozoa</taxon>
        <taxon>Arthropoda</taxon>
        <taxon>Hexapoda</taxon>
        <taxon>Insecta</taxon>
        <taxon>Pterygota</taxon>
        <taxon>Neoptera</taxon>
        <taxon>Endopterygota</taxon>
        <taxon>Lepidoptera</taxon>
        <taxon>Glossata</taxon>
        <taxon>Ditrysia</taxon>
        <taxon>Tineoidea</taxon>
        <taxon>Psychidae</taxon>
        <taxon>Oiketicinae</taxon>
        <taxon>Eumeta</taxon>
    </lineage>
</organism>
<evidence type="ECO:0000256" key="1">
    <source>
        <dbReference type="SAM" id="MobiDB-lite"/>
    </source>
</evidence>
<sequence length="130" mass="14014">MSASAPSGGARVGRHPDALTKITPTGMGRLRGAYEHAIHQIEGDHRRPWTLPTLEVCHQFVAVVFGRSSISAERTDKIDIDIAIELSAGPKPSQRAGQESRTRTGSRSATRMNRGTGPRGTNVLILHPRG</sequence>
<name>A0A4C1T3H3_EUMVA</name>
<comment type="caution">
    <text evidence="2">The sequence shown here is derived from an EMBL/GenBank/DDBJ whole genome shotgun (WGS) entry which is preliminary data.</text>
</comment>